<gene>
    <name evidence="1" type="ORF">F511_03737</name>
</gene>
<dbReference type="EMBL" id="KV007868">
    <property type="protein sequence ID" value="KZV30759.1"/>
    <property type="molecule type" value="Genomic_DNA"/>
</dbReference>
<evidence type="ECO:0000313" key="1">
    <source>
        <dbReference type="EMBL" id="KZV30759.1"/>
    </source>
</evidence>
<name>A0A2Z7BBH7_9LAMI</name>
<protein>
    <submittedName>
        <fullName evidence="1">Uncharacterized protein</fullName>
    </submittedName>
</protein>
<accession>A0A2Z7BBH7</accession>
<reference evidence="1 2" key="1">
    <citation type="journal article" date="2015" name="Proc. Natl. Acad. Sci. U.S.A.">
        <title>The resurrection genome of Boea hygrometrica: A blueprint for survival of dehydration.</title>
        <authorList>
            <person name="Xiao L."/>
            <person name="Yang G."/>
            <person name="Zhang L."/>
            <person name="Yang X."/>
            <person name="Zhao S."/>
            <person name="Ji Z."/>
            <person name="Zhou Q."/>
            <person name="Hu M."/>
            <person name="Wang Y."/>
            <person name="Chen M."/>
            <person name="Xu Y."/>
            <person name="Jin H."/>
            <person name="Xiao X."/>
            <person name="Hu G."/>
            <person name="Bao F."/>
            <person name="Hu Y."/>
            <person name="Wan P."/>
            <person name="Li L."/>
            <person name="Deng X."/>
            <person name="Kuang T."/>
            <person name="Xiang C."/>
            <person name="Zhu J.K."/>
            <person name="Oliver M.J."/>
            <person name="He Y."/>
        </authorList>
    </citation>
    <scope>NUCLEOTIDE SEQUENCE [LARGE SCALE GENOMIC DNA]</scope>
    <source>
        <strain evidence="2">cv. XS01</strain>
    </source>
</reference>
<proteinExistence type="predicted"/>
<dbReference type="AlphaFoldDB" id="A0A2Z7BBH7"/>
<keyword evidence="2" id="KW-1185">Reference proteome</keyword>
<dbReference type="Proteomes" id="UP000250235">
    <property type="component" value="Unassembled WGS sequence"/>
</dbReference>
<sequence length="461" mass="51863">MDQHVCFWKFGPQCPTSPLLPPRKAPLEDFDDYRQSANTHPHKQHLYGLLDSTMHTSRNCVTKYIHMSFTSSCLDGTCVGKVLIHSLYNFSHLSCLSGCPIVGREKLATGFPNDWLDQTMSYQLIQTTSFAMHPRLIEYNAVALDWMYSSCLLVILRRSTCWFFLLYRSSSNLRLFLASVPAGPFTPADISSSAEYDVVTDYIIIDGPLRCSSWFSFDVPAGSSFSSSACSWFISFQLIHYAPAAGCPIVGRENLVTGFPNDWLDQTMSYQLIQTTSFAMHPRLIEYNVVALDWMYCSAVVLQSLAKHAIHQMLAPAGHCHRKIFLLILIANAKRCRSNLFKRHRFAIANFKYHLLVDISFLLIVMSLLMTSSLSAPAALSFQLKLATLLSFCSSCWFSFDVPAGSSSSSSACSWFISFQLIHYAPAGSTWPSPDYEQLIQLWTSPLLIQLPITMINQTNC</sequence>
<organism evidence="1 2">
    <name type="scientific">Dorcoceras hygrometricum</name>
    <dbReference type="NCBI Taxonomy" id="472368"/>
    <lineage>
        <taxon>Eukaryota</taxon>
        <taxon>Viridiplantae</taxon>
        <taxon>Streptophyta</taxon>
        <taxon>Embryophyta</taxon>
        <taxon>Tracheophyta</taxon>
        <taxon>Spermatophyta</taxon>
        <taxon>Magnoliopsida</taxon>
        <taxon>eudicotyledons</taxon>
        <taxon>Gunneridae</taxon>
        <taxon>Pentapetalae</taxon>
        <taxon>asterids</taxon>
        <taxon>lamiids</taxon>
        <taxon>Lamiales</taxon>
        <taxon>Gesneriaceae</taxon>
        <taxon>Didymocarpoideae</taxon>
        <taxon>Trichosporeae</taxon>
        <taxon>Loxocarpinae</taxon>
        <taxon>Dorcoceras</taxon>
    </lineage>
</organism>
<evidence type="ECO:0000313" key="2">
    <source>
        <dbReference type="Proteomes" id="UP000250235"/>
    </source>
</evidence>